<dbReference type="SMART" id="SM00448">
    <property type="entry name" value="REC"/>
    <property type="match status" value="2"/>
</dbReference>
<dbReference type="GO" id="GO:0000155">
    <property type="term" value="F:phosphorelay sensor kinase activity"/>
    <property type="evidence" value="ECO:0007669"/>
    <property type="project" value="InterPro"/>
</dbReference>
<evidence type="ECO:0000256" key="12">
    <source>
        <dbReference type="ARBA" id="ARBA00023012"/>
    </source>
</evidence>
<dbReference type="RefSeq" id="WP_185675097.1">
    <property type="nucleotide sequence ID" value="NZ_JACHVB010000020.1"/>
</dbReference>
<dbReference type="InterPro" id="IPR036097">
    <property type="entry name" value="HisK_dim/P_sf"/>
</dbReference>
<evidence type="ECO:0000256" key="5">
    <source>
        <dbReference type="ARBA" id="ARBA00022553"/>
    </source>
</evidence>
<evidence type="ECO:0000259" key="20">
    <source>
        <dbReference type="PROSITE" id="PS50113"/>
    </source>
</evidence>
<evidence type="ECO:0000256" key="4">
    <source>
        <dbReference type="ARBA" id="ARBA00022475"/>
    </source>
</evidence>
<feature type="domain" description="PAS" evidence="19">
    <location>
        <begin position="385"/>
        <end position="457"/>
    </location>
</feature>
<dbReference type="InterPro" id="IPR001610">
    <property type="entry name" value="PAC"/>
</dbReference>
<dbReference type="SUPFAM" id="SSF47384">
    <property type="entry name" value="Homodimeric domain of signal transducing histidine kinase"/>
    <property type="match status" value="1"/>
</dbReference>
<feature type="domain" description="PAC" evidence="20">
    <location>
        <begin position="461"/>
        <end position="513"/>
    </location>
</feature>
<dbReference type="SMART" id="SM00086">
    <property type="entry name" value="PAC"/>
    <property type="match status" value="2"/>
</dbReference>
<dbReference type="InterPro" id="IPR013655">
    <property type="entry name" value="PAS_fold_3"/>
</dbReference>
<dbReference type="CDD" id="cd17546">
    <property type="entry name" value="REC_hyHK_CKI1_RcsC-like"/>
    <property type="match status" value="1"/>
</dbReference>
<dbReference type="SUPFAM" id="SSF52172">
    <property type="entry name" value="CheY-like"/>
    <property type="match status" value="2"/>
</dbReference>
<feature type="domain" description="PAC" evidence="20">
    <location>
        <begin position="332"/>
        <end position="384"/>
    </location>
</feature>
<dbReference type="Pfam" id="PF08447">
    <property type="entry name" value="PAS_3"/>
    <property type="match status" value="1"/>
</dbReference>
<comment type="catalytic activity">
    <reaction evidence="1">
        <text>ATP + protein L-histidine = ADP + protein N-phospho-L-histidine.</text>
        <dbReference type="EC" id="2.7.13.3"/>
    </reaction>
</comment>
<feature type="coiled-coil region" evidence="15">
    <location>
        <begin position="501"/>
        <end position="531"/>
    </location>
</feature>
<evidence type="ECO:0000259" key="18">
    <source>
        <dbReference type="PROSITE" id="PS50110"/>
    </source>
</evidence>
<dbReference type="InterPro" id="IPR036890">
    <property type="entry name" value="HATPase_C_sf"/>
</dbReference>
<accession>A0A842HCA3</accession>
<dbReference type="PROSITE" id="PS50885">
    <property type="entry name" value="HAMP"/>
    <property type="match status" value="1"/>
</dbReference>
<dbReference type="Gene3D" id="3.40.50.2300">
    <property type="match status" value="2"/>
</dbReference>
<dbReference type="SMART" id="SM00091">
    <property type="entry name" value="PAS"/>
    <property type="match status" value="2"/>
</dbReference>
<dbReference type="InterPro" id="IPR005467">
    <property type="entry name" value="His_kinase_dom"/>
</dbReference>
<dbReference type="CDD" id="cd00130">
    <property type="entry name" value="PAS"/>
    <property type="match status" value="2"/>
</dbReference>
<keyword evidence="6" id="KW-0808">Transferase</keyword>
<dbReference type="InterPro" id="IPR000014">
    <property type="entry name" value="PAS"/>
</dbReference>
<evidence type="ECO:0000313" key="23">
    <source>
        <dbReference type="Proteomes" id="UP000546464"/>
    </source>
</evidence>
<comment type="subcellular location">
    <subcellularLocation>
        <location evidence="2">Cell membrane</location>
        <topology evidence="2">Multi-pass membrane protein</topology>
    </subcellularLocation>
</comment>
<evidence type="ECO:0000259" key="17">
    <source>
        <dbReference type="PROSITE" id="PS50109"/>
    </source>
</evidence>
<dbReference type="SUPFAM" id="SSF55874">
    <property type="entry name" value="ATPase domain of HSP90 chaperone/DNA topoisomerase II/histidine kinase"/>
    <property type="match status" value="1"/>
</dbReference>
<dbReference type="CDD" id="cd00082">
    <property type="entry name" value="HisKA"/>
    <property type="match status" value="1"/>
</dbReference>
<dbReference type="InterPro" id="IPR011006">
    <property type="entry name" value="CheY-like_superfamily"/>
</dbReference>
<dbReference type="CDD" id="cd06225">
    <property type="entry name" value="HAMP"/>
    <property type="match status" value="1"/>
</dbReference>
<dbReference type="FunFam" id="1.10.287.130:FF:000003">
    <property type="entry name" value="Histidine kinase"/>
    <property type="match status" value="1"/>
</dbReference>
<keyword evidence="15" id="KW-0175">Coiled coil</keyword>
<dbReference type="PANTHER" id="PTHR45339">
    <property type="entry name" value="HYBRID SIGNAL TRANSDUCTION HISTIDINE KINASE J"/>
    <property type="match status" value="1"/>
</dbReference>
<dbReference type="CDD" id="cd16922">
    <property type="entry name" value="HATPase_EvgS-ArcB-TorS-like"/>
    <property type="match status" value="1"/>
</dbReference>
<dbReference type="PROSITE" id="PS50113">
    <property type="entry name" value="PAC"/>
    <property type="match status" value="2"/>
</dbReference>
<keyword evidence="4" id="KW-1003">Cell membrane</keyword>
<evidence type="ECO:0000256" key="15">
    <source>
        <dbReference type="SAM" id="Coils"/>
    </source>
</evidence>
<feature type="domain" description="Histidine kinase" evidence="17">
    <location>
        <begin position="552"/>
        <end position="773"/>
    </location>
</feature>
<name>A0A842HCA3_9BACT</name>
<feature type="domain" description="PAS" evidence="19">
    <location>
        <begin position="258"/>
        <end position="329"/>
    </location>
</feature>
<dbReference type="InterPro" id="IPR001789">
    <property type="entry name" value="Sig_transdc_resp-reg_receiver"/>
</dbReference>
<dbReference type="PROSITE" id="PS50112">
    <property type="entry name" value="PAS"/>
    <property type="match status" value="2"/>
</dbReference>
<dbReference type="Pfam" id="PF13426">
    <property type="entry name" value="PAS_9"/>
    <property type="match status" value="1"/>
</dbReference>
<dbReference type="InterPro" id="IPR004358">
    <property type="entry name" value="Sig_transdc_His_kin-like_C"/>
</dbReference>
<dbReference type="EMBL" id="JACHVB010000020">
    <property type="protein sequence ID" value="MBC2594115.1"/>
    <property type="molecule type" value="Genomic_DNA"/>
</dbReference>
<feature type="domain" description="HAMP" evidence="21">
    <location>
        <begin position="205"/>
        <end position="257"/>
    </location>
</feature>
<dbReference type="Pfam" id="PF00672">
    <property type="entry name" value="HAMP"/>
    <property type="match status" value="1"/>
</dbReference>
<evidence type="ECO:0000256" key="8">
    <source>
        <dbReference type="ARBA" id="ARBA00022741"/>
    </source>
</evidence>
<feature type="domain" description="Response regulatory" evidence="18">
    <location>
        <begin position="793"/>
        <end position="905"/>
    </location>
</feature>
<dbReference type="Gene3D" id="2.10.70.100">
    <property type="match status" value="1"/>
</dbReference>
<keyword evidence="12" id="KW-0902">Two-component regulatory system</keyword>
<dbReference type="SUPFAM" id="SSF55785">
    <property type="entry name" value="PYP-like sensor domain (PAS domain)"/>
    <property type="match status" value="2"/>
</dbReference>
<dbReference type="InterPro" id="IPR003660">
    <property type="entry name" value="HAMP_dom"/>
</dbReference>
<feature type="domain" description="Response regulatory" evidence="18">
    <location>
        <begin position="935"/>
        <end position="1051"/>
    </location>
</feature>
<dbReference type="SMART" id="SM00388">
    <property type="entry name" value="HisKA"/>
    <property type="match status" value="1"/>
</dbReference>
<evidence type="ECO:0000256" key="7">
    <source>
        <dbReference type="ARBA" id="ARBA00022692"/>
    </source>
</evidence>
<evidence type="ECO:0000256" key="14">
    <source>
        <dbReference type="PROSITE-ProRule" id="PRU00169"/>
    </source>
</evidence>
<evidence type="ECO:0000256" key="3">
    <source>
        <dbReference type="ARBA" id="ARBA00012438"/>
    </source>
</evidence>
<keyword evidence="11 16" id="KW-1133">Transmembrane helix</keyword>
<evidence type="ECO:0000256" key="1">
    <source>
        <dbReference type="ARBA" id="ARBA00000085"/>
    </source>
</evidence>
<dbReference type="InterPro" id="IPR003594">
    <property type="entry name" value="HATPase_dom"/>
</dbReference>
<dbReference type="Gene3D" id="3.30.565.10">
    <property type="entry name" value="Histidine kinase-like ATPase, C-terminal domain"/>
    <property type="match status" value="1"/>
</dbReference>
<dbReference type="Gene3D" id="3.30.450.20">
    <property type="entry name" value="PAS domain"/>
    <property type="match status" value="2"/>
</dbReference>
<reference evidence="22 23" key="1">
    <citation type="submission" date="2020-07" db="EMBL/GenBank/DDBJ databases">
        <authorList>
            <person name="Feng X."/>
        </authorList>
    </citation>
    <scope>NUCLEOTIDE SEQUENCE [LARGE SCALE GENOMIC DNA]</scope>
    <source>
        <strain evidence="22 23">JCM31066</strain>
    </source>
</reference>
<keyword evidence="7 16" id="KW-0812">Transmembrane</keyword>
<organism evidence="22 23">
    <name type="scientific">Ruficoccus amylovorans</name>
    <dbReference type="NCBI Taxonomy" id="1804625"/>
    <lineage>
        <taxon>Bacteria</taxon>
        <taxon>Pseudomonadati</taxon>
        <taxon>Verrucomicrobiota</taxon>
        <taxon>Opitutia</taxon>
        <taxon>Puniceicoccales</taxon>
        <taxon>Cerasicoccaceae</taxon>
        <taxon>Ruficoccus</taxon>
    </lineage>
</organism>
<dbReference type="SMART" id="SM00304">
    <property type="entry name" value="HAMP"/>
    <property type="match status" value="1"/>
</dbReference>
<dbReference type="PANTHER" id="PTHR45339:SF1">
    <property type="entry name" value="HYBRID SIGNAL TRANSDUCTION HISTIDINE KINASE J"/>
    <property type="match status" value="1"/>
</dbReference>
<comment type="caution">
    <text evidence="22">The sequence shown here is derived from an EMBL/GenBank/DDBJ whole genome shotgun (WGS) entry which is preliminary data.</text>
</comment>
<evidence type="ECO:0000259" key="19">
    <source>
        <dbReference type="PROSITE" id="PS50112"/>
    </source>
</evidence>
<protein>
    <recommendedName>
        <fullName evidence="3">histidine kinase</fullName>
        <ecNumber evidence="3">2.7.13.3</ecNumber>
    </recommendedName>
</protein>
<dbReference type="PROSITE" id="PS50110">
    <property type="entry name" value="RESPONSE_REGULATORY"/>
    <property type="match status" value="2"/>
</dbReference>
<dbReference type="Pfam" id="PF00072">
    <property type="entry name" value="Response_reg"/>
    <property type="match status" value="1"/>
</dbReference>
<gene>
    <name evidence="22" type="ORF">H5P28_07545</name>
</gene>
<proteinExistence type="predicted"/>
<dbReference type="SUPFAM" id="SSF158472">
    <property type="entry name" value="HAMP domain-like"/>
    <property type="match status" value="1"/>
</dbReference>
<keyword evidence="10" id="KW-0067">ATP-binding</keyword>
<keyword evidence="5 14" id="KW-0597">Phosphoprotein</keyword>
<evidence type="ECO:0000313" key="22">
    <source>
        <dbReference type="EMBL" id="MBC2594115.1"/>
    </source>
</evidence>
<keyword evidence="8" id="KW-0547">Nucleotide-binding</keyword>
<evidence type="ECO:0000256" key="10">
    <source>
        <dbReference type="ARBA" id="ARBA00022840"/>
    </source>
</evidence>
<dbReference type="FunFam" id="3.30.565.10:FF:000010">
    <property type="entry name" value="Sensor histidine kinase RcsC"/>
    <property type="match status" value="1"/>
</dbReference>
<feature type="modified residue" description="4-aspartylphosphate" evidence="14">
    <location>
        <position position="843"/>
    </location>
</feature>
<feature type="modified residue" description="4-aspartylphosphate" evidence="14">
    <location>
        <position position="984"/>
    </location>
</feature>
<sequence length="1056" mass="117271">MKSKSSSRPRGLTLWSKLLIPLVLIGVIGGLIGIAWNKLFIREHLGEGTAYQASVMASAVRQNFYLESSAEKRIRAVNRFAAEDGVDRIVVVAGSPAVIVASSELSLIGKSINELEPQAVDILRKTMNSGLGQQSHPEEERRWGFTEAFATSLPGRDELVPAAVLVDIDSMAIKAQLVALTSKMILLWYGAMTLVIVLTFIAVDLIVLRPTKQITEAIDRQAEGDSHAKAPVLANDEIGEMARRLNRMLESLYEAQHLTRRLSMVAARTINGVAITDAEGRIEWVNEGFTRITGYTLHECRGRKPGDFLQGKDTDPVAVDLMRTGIRSQSGFNVEILNYNKNGTPYWVSIETQPIHDDQGRLSGFMAIEADITERVESDKAIKENQERWDLALEGSRDGVWDWNLQTNEVFFSANWARMFGYDREDISNRFEELTSRIHPDDLPRTMNEVRRHFARETRIYECTYRMVRKDKSVCWVLDRGKAVFDANGRPYRMIGTHTDITQQMEREEELRKAKNKAEELNAKLKEVVKTAWDSTLEAKRANQAKSAFLATMSHEIRTPMNGVIGMTGLLLDTPLNPEQRDYVKTIQGSGEALLTIINDILDYSKIEAGRIELEKLPFSIADCISETLNLLAPKADRKGLELTYSISENVPHILIGDATRLKQVLVNLLGNAVKFTEQGRVVVSVESEHLGNHLHQIRFTIRDTGIGIPRDRMDRLFDSFSQVDASTSRRYGGSGLGLAISKRLVRLMGGDISVLSEEGQGSTFSFHVQFPAKPNQGTISAGDASSPLQEKRILIVVADPIERGVISRAAESWGMSAMSVDSTQAAFNLLENRQPVDIILLDSDISQLNSPDIGRKIRALPGLGEIPITLICSTVCNGCADVFQAVLSKPVNMPLLRTHLERIIRSSPASPPPAQSAPPQITLDYDTGVRQPLRILLAEDNLVNQKVASLILNRFGYTVDIANNGKEAVEAVAHTPYEVVLMDVQMPEVDGYEATRRIRQQQSARRPYIIALTAGAMQGDREAAIEAGMDDYLSKPVKQKSLLEALSRAYQAIHT</sequence>
<evidence type="ECO:0000256" key="11">
    <source>
        <dbReference type="ARBA" id="ARBA00022989"/>
    </source>
</evidence>
<keyword evidence="13 16" id="KW-0472">Membrane</keyword>
<evidence type="ECO:0000256" key="6">
    <source>
        <dbReference type="ARBA" id="ARBA00022679"/>
    </source>
</evidence>
<evidence type="ECO:0000256" key="2">
    <source>
        <dbReference type="ARBA" id="ARBA00004651"/>
    </source>
</evidence>
<evidence type="ECO:0000259" key="21">
    <source>
        <dbReference type="PROSITE" id="PS50885"/>
    </source>
</evidence>
<keyword evidence="9" id="KW-0418">Kinase</keyword>
<dbReference type="EC" id="2.7.13.3" evidence="3"/>
<dbReference type="NCBIfam" id="TIGR00229">
    <property type="entry name" value="sensory_box"/>
    <property type="match status" value="2"/>
</dbReference>
<dbReference type="GO" id="GO:0005886">
    <property type="term" value="C:plasma membrane"/>
    <property type="evidence" value="ECO:0007669"/>
    <property type="project" value="UniProtKB-SubCell"/>
</dbReference>
<dbReference type="InterPro" id="IPR003661">
    <property type="entry name" value="HisK_dim/P_dom"/>
</dbReference>
<dbReference type="Gene3D" id="1.10.287.130">
    <property type="match status" value="1"/>
</dbReference>
<dbReference type="InterPro" id="IPR000700">
    <property type="entry name" value="PAS-assoc_C"/>
</dbReference>
<dbReference type="AlphaFoldDB" id="A0A842HCA3"/>
<evidence type="ECO:0000256" key="16">
    <source>
        <dbReference type="SAM" id="Phobius"/>
    </source>
</evidence>
<dbReference type="Gene3D" id="6.10.340.10">
    <property type="match status" value="1"/>
</dbReference>
<dbReference type="InterPro" id="IPR035965">
    <property type="entry name" value="PAS-like_dom_sf"/>
</dbReference>
<dbReference type="Pfam" id="PF00512">
    <property type="entry name" value="HisKA"/>
    <property type="match status" value="1"/>
</dbReference>
<dbReference type="Proteomes" id="UP000546464">
    <property type="component" value="Unassembled WGS sequence"/>
</dbReference>
<dbReference type="Pfam" id="PF02518">
    <property type="entry name" value="HATPase_c"/>
    <property type="match status" value="1"/>
</dbReference>
<evidence type="ECO:0000256" key="9">
    <source>
        <dbReference type="ARBA" id="ARBA00022777"/>
    </source>
</evidence>
<dbReference type="GO" id="GO:0005524">
    <property type="term" value="F:ATP binding"/>
    <property type="evidence" value="ECO:0007669"/>
    <property type="project" value="UniProtKB-KW"/>
</dbReference>
<feature type="transmembrane region" description="Helical" evidence="16">
    <location>
        <begin position="186"/>
        <end position="208"/>
    </location>
</feature>
<evidence type="ECO:0000256" key="13">
    <source>
        <dbReference type="ARBA" id="ARBA00023136"/>
    </source>
</evidence>
<dbReference type="SMART" id="SM00387">
    <property type="entry name" value="HATPase_c"/>
    <property type="match status" value="1"/>
</dbReference>
<keyword evidence="23" id="KW-1185">Reference proteome</keyword>
<dbReference type="PROSITE" id="PS50109">
    <property type="entry name" value="HIS_KIN"/>
    <property type="match status" value="1"/>
</dbReference>
<feature type="transmembrane region" description="Helical" evidence="16">
    <location>
        <begin position="12"/>
        <end position="36"/>
    </location>
</feature>
<dbReference type="PRINTS" id="PR00344">
    <property type="entry name" value="BCTRLSENSOR"/>
</dbReference>